<evidence type="ECO:0000256" key="1">
    <source>
        <dbReference type="ARBA" id="ARBA00001966"/>
    </source>
</evidence>
<keyword evidence="4" id="KW-0479">Metal-binding</keyword>
<organism evidence="8 9">
    <name type="scientific">Aetokthonos hydrillicola Thurmond2011</name>
    <dbReference type="NCBI Taxonomy" id="2712845"/>
    <lineage>
        <taxon>Bacteria</taxon>
        <taxon>Bacillati</taxon>
        <taxon>Cyanobacteriota</taxon>
        <taxon>Cyanophyceae</taxon>
        <taxon>Nostocales</taxon>
        <taxon>Hapalosiphonaceae</taxon>
        <taxon>Aetokthonos</taxon>
    </lineage>
</organism>
<dbReference type="SFLD" id="SFLDG01067">
    <property type="entry name" value="SPASM/twitch_domain_containing"/>
    <property type="match status" value="1"/>
</dbReference>
<dbReference type="GO" id="GO:0003824">
    <property type="term" value="F:catalytic activity"/>
    <property type="evidence" value="ECO:0007669"/>
    <property type="project" value="InterPro"/>
</dbReference>
<dbReference type="InterPro" id="IPR050377">
    <property type="entry name" value="Radical_SAM_PqqE_MftC-like"/>
</dbReference>
<dbReference type="InterPro" id="IPR023885">
    <property type="entry name" value="4Fe4S-binding_SPASM_dom"/>
</dbReference>
<dbReference type="GO" id="GO:0051536">
    <property type="term" value="F:iron-sulfur cluster binding"/>
    <property type="evidence" value="ECO:0007669"/>
    <property type="project" value="UniProtKB-KW"/>
</dbReference>
<evidence type="ECO:0000256" key="2">
    <source>
        <dbReference type="ARBA" id="ARBA00022485"/>
    </source>
</evidence>
<dbReference type="GO" id="GO:0046872">
    <property type="term" value="F:metal ion binding"/>
    <property type="evidence" value="ECO:0007669"/>
    <property type="project" value="UniProtKB-KW"/>
</dbReference>
<evidence type="ECO:0000256" key="5">
    <source>
        <dbReference type="ARBA" id="ARBA00023004"/>
    </source>
</evidence>
<comment type="caution">
    <text evidence="8">The sequence shown here is derived from an EMBL/GenBank/DDBJ whole genome shotgun (WGS) entry which is preliminary data.</text>
</comment>
<comment type="cofactor">
    <cofactor evidence="1">
        <name>[4Fe-4S] cluster</name>
        <dbReference type="ChEBI" id="CHEBI:49883"/>
    </cofactor>
</comment>
<evidence type="ECO:0000256" key="6">
    <source>
        <dbReference type="ARBA" id="ARBA00023014"/>
    </source>
</evidence>
<dbReference type="RefSeq" id="WP_208338602.1">
    <property type="nucleotide sequence ID" value="NZ_CAWQFN010000191.1"/>
</dbReference>
<dbReference type="InterPro" id="IPR013785">
    <property type="entry name" value="Aldolase_TIM"/>
</dbReference>
<evidence type="ECO:0000259" key="7">
    <source>
        <dbReference type="PROSITE" id="PS51918"/>
    </source>
</evidence>
<proteinExistence type="predicted"/>
<dbReference type="EMBL" id="JAALHA020000004">
    <property type="protein sequence ID" value="MDR9895102.1"/>
    <property type="molecule type" value="Genomic_DNA"/>
</dbReference>
<dbReference type="InterPro" id="IPR007197">
    <property type="entry name" value="rSAM"/>
</dbReference>
<dbReference type="PROSITE" id="PS51918">
    <property type="entry name" value="RADICAL_SAM"/>
    <property type="match status" value="1"/>
</dbReference>
<dbReference type="CDD" id="cd21109">
    <property type="entry name" value="SPASM"/>
    <property type="match status" value="1"/>
</dbReference>
<dbReference type="PANTHER" id="PTHR11228">
    <property type="entry name" value="RADICAL SAM DOMAIN PROTEIN"/>
    <property type="match status" value="1"/>
</dbReference>
<name>A0AAP5I4Y2_9CYAN</name>
<dbReference type="SFLD" id="SFLDS00029">
    <property type="entry name" value="Radical_SAM"/>
    <property type="match status" value="1"/>
</dbReference>
<protein>
    <submittedName>
        <fullName evidence="8">Radical SAM protein</fullName>
    </submittedName>
</protein>
<dbReference type="SUPFAM" id="SSF102114">
    <property type="entry name" value="Radical SAM enzymes"/>
    <property type="match status" value="1"/>
</dbReference>
<keyword evidence="5" id="KW-0408">Iron</keyword>
<dbReference type="InterPro" id="IPR034391">
    <property type="entry name" value="AdoMet-like_SPASM_containing"/>
</dbReference>
<dbReference type="CDD" id="cd01335">
    <property type="entry name" value="Radical_SAM"/>
    <property type="match status" value="1"/>
</dbReference>
<dbReference type="Gene3D" id="3.20.20.70">
    <property type="entry name" value="Aldolase class I"/>
    <property type="match status" value="1"/>
</dbReference>
<sequence length="462" mass="53105">MIIKDAQKLLPNTIDKNLLIPNMVLEVPPHGIPLHAKSIERILATVQSDKKVVIFQPTLPVASELGLPSYPPLAYLYPQELSDIFSQFRQRFESKNQANLLGSIGFNIISETSIEEQLHYFADHYGIAVKPSYVRVIVGNTCNLKCVMCPYHSPALKSTHTTDFFTGNKVMPWKTMERLARECGEQGIAIVIGNVEEPMLHPNIVDFVQLCRQKGVPKVHITTNGQLLDERRAKALLEAGITSIDISIDAADANTYWEVRGGNLRRVESNIINFIQIREQLGVSCEVRTSFVRNQNVTLEEEEKFRQRWLKQTDAVCILNLAEYKEANMHLDRINNTVQDYIKYYIEKANGRWSCLFPFTEMAVLPDGRIYYCIETLFRLGFDKDIVSLGDYNTETLQNIWRGNLFNQLRHDLIINNLSNRLVCKSCEMWMSQVVYRYVKNNLQVTSTMVTEIYQKSFPKRI</sequence>
<keyword evidence="3" id="KW-0949">S-adenosyl-L-methionine</keyword>
<keyword evidence="2" id="KW-0004">4Fe-4S</keyword>
<keyword evidence="9" id="KW-1185">Reference proteome</keyword>
<accession>A0AAP5I4Y2</accession>
<dbReference type="PANTHER" id="PTHR11228:SF34">
    <property type="entry name" value="TUNGSTEN-CONTAINING ALDEHYDE FERREDOXIN OXIDOREDUCTASE COFACTOR MODIFYING PROTEIN"/>
    <property type="match status" value="1"/>
</dbReference>
<dbReference type="Pfam" id="PF13186">
    <property type="entry name" value="SPASM"/>
    <property type="match status" value="1"/>
</dbReference>
<keyword evidence="6" id="KW-0411">Iron-sulfur</keyword>
<dbReference type="InterPro" id="IPR058240">
    <property type="entry name" value="rSAM_sf"/>
</dbReference>
<dbReference type="SFLD" id="SFLDG01387">
    <property type="entry name" value="BtrN-like_SPASM_domain_contain"/>
    <property type="match status" value="1"/>
</dbReference>
<dbReference type="Proteomes" id="UP000667802">
    <property type="component" value="Unassembled WGS sequence"/>
</dbReference>
<gene>
    <name evidence="8" type="ORF">G7B40_011060</name>
</gene>
<dbReference type="Pfam" id="PF04055">
    <property type="entry name" value="Radical_SAM"/>
    <property type="match status" value="1"/>
</dbReference>
<evidence type="ECO:0000313" key="9">
    <source>
        <dbReference type="Proteomes" id="UP000667802"/>
    </source>
</evidence>
<feature type="domain" description="Radical SAM core" evidence="7">
    <location>
        <begin position="126"/>
        <end position="352"/>
    </location>
</feature>
<reference evidence="9" key="1">
    <citation type="journal article" date="2021" name="Science">
        <title>Hunting the eagle killer: A cyanobacterial neurotoxin causes vacuolar myelinopathy.</title>
        <authorList>
            <person name="Breinlinger S."/>
            <person name="Phillips T.J."/>
            <person name="Haram B.N."/>
            <person name="Mares J."/>
            <person name="Martinez Yerena J.A."/>
            <person name="Hrouzek P."/>
            <person name="Sobotka R."/>
            <person name="Henderson W.M."/>
            <person name="Schmieder P."/>
            <person name="Williams S.M."/>
            <person name="Lauderdale J.D."/>
            <person name="Wilde H.D."/>
            <person name="Gerrin W."/>
            <person name="Kust A."/>
            <person name="Washington J.W."/>
            <person name="Wagner C."/>
            <person name="Geier B."/>
            <person name="Liebeke M."/>
            <person name="Enke H."/>
            <person name="Niedermeyer T.H.J."/>
            <person name="Wilde S.B."/>
        </authorList>
    </citation>
    <scope>NUCLEOTIDE SEQUENCE [LARGE SCALE GENOMIC DNA]</scope>
    <source>
        <strain evidence="9">Thurmond2011</strain>
    </source>
</reference>
<evidence type="ECO:0000256" key="3">
    <source>
        <dbReference type="ARBA" id="ARBA00022691"/>
    </source>
</evidence>
<dbReference type="AlphaFoldDB" id="A0AAP5I4Y2"/>
<evidence type="ECO:0000313" key="8">
    <source>
        <dbReference type="EMBL" id="MDR9895102.1"/>
    </source>
</evidence>
<evidence type="ECO:0000256" key="4">
    <source>
        <dbReference type="ARBA" id="ARBA00022723"/>
    </source>
</evidence>